<dbReference type="InterPro" id="IPR011989">
    <property type="entry name" value="ARM-like"/>
</dbReference>
<evidence type="ECO:0000256" key="3">
    <source>
        <dbReference type="ARBA" id="ARBA00011422"/>
    </source>
</evidence>
<dbReference type="OrthoDB" id="2016913at2759"/>
<dbReference type="PROSITE" id="PS50166">
    <property type="entry name" value="IMPORTIN_B_NT"/>
    <property type="match status" value="1"/>
</dbReference>
<dbReference type="GO" id="GO:0005634">
    <property type="term" value="C:nucleus"/>
    <property type="evidence" value="ECO:0007669"/>
    <property type="project" value="UniProtKB-SubCell"/>
</dbReference>
<dbReference type="Gene3D" id="1.25.10.10">
    <property type="entry name" value="Leucine-rich Repeat Variant"/>
    <property type="match status" value="1"/>
</dbReference>
<evidence type="ECO:0000256" key="2">
    <source>
        <dbReference type="ARBA" id="ARBA00007991"/>
    </source>
</evidence>
<comment type="subcellular location">
    <subcellularLocation>
        <location evidence="1">Nucleus</location>
    </subcellularLocation>
</comment>
<keyword evidence="4" id="KW-0813">Transport</keyword>
<dbReference type="GO" id="GO:0005737">
    <property type="term" value="C:cytoplasm"/>
    <property type="evidence" value="ECO:0007669"/>
    <property type="project" value="TreeGrafter"/>
</dbReference>
<keyword evidence="8" id="KW-1185">Reference proteome</keyword>
<dbReference type="AlphaFoldDB" id="A0A8J2MSK8"/>
<sequence length="812" mass="91630">MESDDLLTRVEEVEDIINRFYAGGVPHLHNVLLHFQASPQAWNLVWALLDPSRSWNVQFFAATTLQTKILKQWDEIPATDYPFLKNELLRRIVSPTTPKVEKRKGAKRTKLRQQLGLNENASVNWSKSTWLLKQVFTTYAEAISAEKNFFFMALECALSWIRMYPPLDLINQLFEHFLIAAAHYVPKNDEMDDESRGWEVSQEILSTAMSQEGLLKRPSLFWEWTRALVTLAQQNGNVSFASILTGLGETNTRTLLLALVQETDESKRWTVETLINLLLRCSEYPGRYATQERYSSIPLGFWFALQDHISMLDTPLDVQVHHALKPIYVRLVHVQLQKMTLPLTPEEAGTAEEREVFRCYRQDIADNMTYCFNIIGQELLVILGQRLSPPLIDTLKWVDVEATLYSFQALSDCVETNDLECVPALMNLIITGISYDKYPDEVLACACSTIAAYAEWLGENPDPWLERSLQLITYSLTQSPMVLTRATMALKDITRECQENLATLAPSILDTISKTLMVLPNGSNEGMRLMYAAGKLINALRTTEEQLQYLDATLGQCVLKLRELMQNPVPELQENVATQLRMATMFLSTLEGAMGKSVLDGLMPTFNQIVSHPELSQNDTILDAMYNCAQRALQCLLHPEKDSKSLLKLLVEAYKVRPHPAALQLLRQVVLLFGTDSNNAMGPIFAEIGGHTLDGLDSCSSSGGNLSDFGDLLEAYLGLLGQICKKTPKLMLQVPEHINNMLRCVLHALNNYLKNNFGAWIRSALEKGVLSSLTPSQKETLTRSILAERNKGRLSEMLQKFSLEYSKPVVGL</sequence>
<dbReference type="EMBL" id="CAJNRD030001123">
    <property type="protein sequence ID" value="CAG5104214.1"/>
    <property type="molecule type" value="Genomic_DNA"/>
</dbReference>
<dbReference type="InterPro" id="IPR040709">
    <property type="entry name" value="Importin_rep_1"/>
</dbReference>
<comment type="subunit">
    <text evidence="3">Interacts with UBC9, RAN, RBM8A, eIF-1A and PAX6.</text>
</comment>
<dbReference type="GO" id="GO:0031267">
    <property type="term" value="F:small GTPase binding"/>
    <property type="evidence" value="ECO:0007669"/>
    <property type="project" value="InterPro"/>
</dbReference>
<name>A0A8J2MSK8_COTCN</name>
<evidence type="ECO:0000313" key="8">
    <source>
        <dbReference type="Proteomes" id="UP000786811"/>
    </source>
</evidence>
<dbReference type="PANTHER" id="PTHR12363:SF33">
    <property type="entry name" value="IMPORTIN-13"/>
    <property type="match status" value="1"/>
</dbReference>
<accession>A0A8J2MSK8</accession>
<proteinExistence type="inferred from homology"/>
<organism evidence="7 8">
    <name type="scientific">Cotesia congregata</name>
    <name type="common">Parasitoid wasp</name>
    <name type="synonym">Apanteles congregatus</name>
    <dbReference type="NCBI Taxonomy" id="51543"/>
    <lineage>
        <taxon>Eukaryota</taxon>
        <taxon>Metazoa</taxon>
        <taxon>Ecdysozoa</taxon>
        <taxon>Arthropoda</taxon>
        <taxon>Hexapoda</taxon>
        <taxon>Insecta</taxon>
        <taxon>Pterygota</taxon>
        <taxon>Neoptera</taxon>
        <taxon>Endopterygota</taxon>
        <taxon>Hymenoptera</taxon>
        <taxon>Apocrita</taxon>
        <taxon>Ichneumonoidea</taxon>
        <taxon>Braconidae</taxon>
        <taxon>Microgastrinae</taxon>
        <taxon>Cotesia</taxon>
    </lineage>
</organism>
<evidence type="ECO:0000256" key="5">
    <source>
        <dbReference type="ARBA" id="ARBA00023242"/>
    </source>
</evidence>
<dbReference type="InterPro" id="IPR016024">
    <property type="entry name" value="ARM-type_fold"/>
</dbReference>
<dbReference type="Proteomes" id="UP000786811">
    <property type="component" value="Unassembled WGS sequence"/>
</dbReference>
<dbReference type="PANTHER" id="PTHR12363">
    <property type="entry name" value="TRANSPORTIN 3 AND IMPORTIN 13"/>
    <property type="match status" value="1"/>
</dbReference>
<dbReference type="Pfam" id="PF03810">
    <property type="entry name" value="IBN_N"/>
    <property type="match status" value="1"/>
</dbReference>
<dbReference type="GO" id="GO:0006606">
    <property type="term" value="P:protein import into nucleus"/>
    <property type="evidence" value="ECO:0007669"/>
    <property type="project" value="TreeGrafter"/>
</dbReference>
<dbReference type="InterPro" id="IPR001494">
    <property type="entry name" value="Importin-beta_N"/>
</dbReference>
<comment type="similarity">
    <text evidence="2">Belongs to the importin beta family.</text>
</comment>
<dbReference type="Pfam" id="PF18773">
    <property type="entry name" value="Importin_rep"/>
    <property type="match status" value="1"/>
</dbReference>
<dbReference type="InterPro" id="IPR051345">
    <property type="entry name" value="Importin_beta-like_NTR"/>
</dbReference>
<gene>
    <name evidence="7" type="ORF">HICCMSTLAB_LOCUS11890</name>
</gene>
<dbReference type="SUPFAM" id="SSF48371">
    <property type="entry name" value="ARM repeat"/>
    <property type="match status" value="1"/>
</dbReference>
<evidence type="ECO:0000256" key="4">
    <source>
        <dbReference type="ARBA" id="ARBA00022448"/>
    </source>
</evidence>
<evidence type="ECO:0000259" key="6">
    <source>
        <dbReference type="PROSITE" id="PS50166"/>
    </source>
</evidence>
<comment type="caution">
    <text evidence="7">The sequence shown here is derived from an EMBL/GenBank/DDBJ whole genome shotgun (WGS) entry which is preliminary data.</text>
</comment>
<evidence type="ECO:0000256" key="1">
    <source>
        <dbReference type="ARBA" id="ARBA00004123"/>
    </source>
</evidence>
<evidence type="ECO:0000313" key="7">
    <source>
        <dbReference type="EMBL" id="CAG5104214.1"/>
    </source>
</evidence>
<reference evidence="7" key="1">
    <citation type="submission" date="2021-04" db="EMBL/GenBank/DDBJ databases">
        <authorList>
            <person name="Chebbi M.A.C M."/>
        </authorList>
    </citation>
    <scope>NUCLEOTIDE SEQUENCE</scope>
</reference>
<keyword evidence="5" id="KW-0539">Nucleus</keyword>
<feature type="domain" description="Importin N-terminal" evidence="6">
    <location>
        <begin position="48"/>
        <end position="94"/>
    </location>
</feature>
<protein>
    <submittedName>
        <fullName evidence="7">Similar to Ipo13: Importin-13 (Mus musculus)</fullName>
    </submittedName>
</protein>